<reference evidence="1 2" key="1">
    <citation type="submission" date="2019-08" db="EMBL/GenBank/DDBJ databases">
        <title>Draft genome sequences of two oriental melons (Cucumis melo L. var makuwa).</title>
        <authorList>
            <person name="Kwon S.-Y."/>
        </authorList>
    </citation>
    <scope>NUCLEOTIDE SEQUENCE [LARGE SCALE GENOMIC DNA]</scope>
    <source>
        <strain evidence="2">cv. Chang Bougi</strain>
        <tissue evidence="1">Leaf</tissue>
    </source>
</reference>
<dbReference type="Proteomes" id="UP000321947">
    <property type="component" value="Unassembled WGS sequence"/>
</dbReference>
<name>A0A5D3DTE0_CUCMM</name>
<dbReference type="AlphaFoldDB" id="A0A5D3DTE0"/>
<evidence type="ECO:0000313" key="2">
    <source>
        <dbReference type="Proteomes" id="UP000321947"/>
    </source>
</evidence>
<gene>
    <name evidence="1" type="ORF">E5676_scaffold124G001310</name>
</gene>
<protein>
    <submittedName>
        <fullName evidence="1">Gag/pol protein</fullName>
    </submittedName>
</protein>
<organism evidence="1 2">
    <name type="scientific">Cucumis melo var. makuwa</name>
    <name type="common">Oriental melon</name>
    <dbReference type="NCBI Taxonomy" id="1194695"/>
    <lineage>
        <taxon>Eukaryota</taxon>
        <taxon>Viridiplantae</taxon>
        <taxon>Streptophyta</taxon>
        <taxon>Embryophyta</taxon>
        <taxon>Tracheophyta</taxon>
        <taxon>Spermatophyta</taxon>
        <taxon>Magnoliopsida</taxon>
        <taxon>eudicotyledons</taxon>
        <taxon>Gunneridae</taxon>
        <taxon>Pentapetalae</taxon>
        <taxon>rosids</taxon>
        <taxon>fabids</taxon>
        <taxon>Cucurbitales</taxon>
        <taxon>Cucurbitaceae</taxon>
        <taxon>Benincaseae</taxon>
        <taxon>Cucumis</taxon>
    </lineage>
</organism>
<comment type="caution">
    <text evidence="1">The sequence shown here is derived from an EMBL/GenBank/DDBJ whole genome shotgun (WGS) entry which is preliminary data.</text>
</comment>
<evidence type="ECO:0000313" key="1">
    <source>
        <dbReference type="EMBL" id="TYK26814.1"/>
    </source>
</evidence>
<sequence length="122" mass="13924">MKLLMNQQGLLMKLVPHQELMKLPHQVVIPDDGVEDPLSYKQAMNDKDQRVKAIGLGMEPMHGVHLSTEQCPKTPQEVEDMRRIPYASAMGSLMYDMLYTRLDICYVVGIVIRYQSNPGLDH</sequence>
<proteinExistence type="predicted"/>
<accession>A0A5D3DTE0</accession>
<dbReference type="EMBL" id="SSTD01003357">
    <property type="protein sequence ID" value="TYK26814.1"/>
    <property type="molecule type" value="Genomic_DNA"/>
</dbReference>